<proteinExistence type="predicted"/>
<dbReference type="InterPro" id="IPR038109">
    <property type="entry name" value="DNA_bind_recomb_sf"/>
</dbReference>
<dbReference type="GO" id="GO:0003677">
    <property type="term" value="F:DNA binding"/>
    <property type="evidence" value="ECO:0007669"/>
    <property type="project" value="InterPro"/>
</dbReference>
<evidence type="ECO:0000259" key="1">
    <source>
        <dbReference type="Pfam" id="PF07508"/>
    </source>
</evidence>
<dbReference type="EMBL" id="JAGSND010000016">
    <property type="protein sequence ID" value="MBR0599769.1"/>
    <property type="molecule type" value="Genomic_DNA"/>
</dbReference>
<dbReference type="AlphaFoldDB" id="A0A8J8B2X1"/>
<dbReference type="GO" id="GO:0000150">
    <property type="term" value="F:DNA strand exchange activity"/>
    <property type="evidence" value="ECO:0007669"/>
    <property type="project" value="InterPro"/>
</dbReference>
<reference evidence="2" key="1">
    <citation type="submission" date="2021-04" db="EMBL/GenBank/DDBJ databases">
        <title>Sinoanaerobacter chloroacetimidivorans sp. nov., an obligate anaerobic bacterium isolated from anaerobic sludge.</title>
        <authorList>
            <person name="Bao Y."/>
        </authorList>
    </citation>
    <scope>NUCLEOTIDE SEQUENCE</scope>
    <source>
        <strain evidence="2">BAD-6</strain>
    </source>
</reference>
<dbReference type="Gene3D" id="3.90.1750.20">
    <property type="entry name" value="Putative Large Serine Recombinase, Chain B, Domain 2"/>
    <property type="match status" value="1"/>
</dbReference>
<feature type="domain" description="Recombinase" evidence="1">
    <location>
        <begin position="4"/>
        <end position="60"/>
    </location>
</feature>
<dbReference type="Proteomes" id="UP000675664">
    <property type="component" value="Unassembled WGS sequence"/>
</dbReference>
<protein>
    <submittedName>
        <fullName evidence="2">Recombinase family protein</fullName>
    </submittedName>
</protein>
<comment type="caution">
    <text evidence="2">The sequence shown here is derived from an EMBL/GenBank/DDBJ whole genome shotgun (WGS) entry which is preliminary data.</text>
</comment>
<evidence type="ECO:0000313" key="3">
    <source>
        <dbReference type="Proteomes" id="UP000675664"/>
    </source>
</evidence>
<accession>A0A8J8B2X1</accession>
<sequence>MNKEQAEVVINIFEWYLAGLSLRQIKNRLESLEIKTATGNNVWHEKVILGMLGNEKYMGAASSRSLILRII</sequence>
<dbReference type="RefSeq" id="WP_227019929.1">
    <property type="nucleotide sequence ID" value="NZ_JAGSND010000016.1"/>
</dbReference>
<evidence type="ECO:0000313" key="2">
    <source>
        <dbReference type="EMBL" id="MBR0599769.1"/>
    </source>
</evidence>
<gene>
    <name evidence="2" type="ORF">KCX82_17940</name>
</gene>
<dbReference type="Pfam" id="PF07508">
    <property type="entry name" value="Recombinase"/>
    <property type="match status" value="1"/>
</dbReference>
<dbReference type="InterPro" id="IPR011109">
    <property type="entry name" value="DNA_bind_recombinase_dom"/>
</dbReference>
<keyword evidence="3" id="KW-1185">Reference proteome</keyword>
<reference evidence="2" key="2">
    <citation type="submission" date="2021-04" db="EMBL/GenBank/DDBJ databases">
        <authorList>
            <person name="Liu J."/>
        </authorList>
    </citation>
    <scope>NUCLEOTIDE SEQUENCE</scope>
    <source>
        <strain evidence="2">BAD-6</strain>
    </source>
</reference>
<name>A0A8J8B2X1_9FIRM</name>
<organism evidence="2 3">
    <name type="scientific">Sinanaerobacter chloroacetimidivorans</name>
    <dbReference type="NCBI Taxonomy" id="2818044"/>
    <lineage>
        <taxon>Bacteria</taxon>
        <taxon>Bacillati</taxon>
        <taxon>Bacillota</taxon>
        <taxon>Clostridia</taxon>
        <taxon>Peptostreptococcales</taxon>
        <taxon>Anaerovoracaceae</taxon>
        <taxon>Sinanaerobacter</taxon>
    </lineage>
</organism>